<evidence type="ECO:0000256" key="4">
    <source>
        <dbReference type="ARBA" id="ARBA00022475"/>
    </source>
</evidence>
<dbReference type="PANTHER" id="PTHR33446:SF2">
    <property type="entry name" value="PROTEIN TONB"/>
    <property type="match status" value="1"/>
</dbReference>
<dbReference type="EMBL" id="CAJFCI010000029">
    <property type="protein sequence ID" value="CAD5106943.1"/>
    <property type="molecule type" value="Genomic_DNA"/>
</dbReference>
<dbReference type="RefSeq" id="WP_187670300.1">
    <property type="nucleotide sequence ID" value="NZ_CAJFCI010000029.1"/>
</dbReference>
<keyword evidence="5" id="KW-0997">Cell inner membrane</keyword>
<sequence>MMVRIPLYALLSLTLHLALIWLVQGQWMAHAHSQVRQPVPEAMLVMLAPLEAPPVAAPPAPAVVTRPAPSRPRTEPDRPAVRPVEQPKVVAKAVQPVVRSKAAELVRPSRPVAEPVSRPAGQVSERKVVSAASRAPQPVAVQEVFSREPSFLEPPRQPAYPSQARRRNQQGMVLVEVRLDSSGGQREIKVLRSSGVDSLDRAALDAVSGWRFRPETQNGKAVPSRVHIPIQFALTASR</sequence>
<dbReference type="GO" id="GO:0055085">
    <property type="term" value="P:transmembrane transport"/>
    <property type="evidence" value="ECO:0007669"/>
    <property type="project" value="InterPro"/>
</dbReference>
<keyword evidence="7" id="KW-0653">Protein transport</keyword>
<evidence type="ECO:0000256" key="7">
    <source>
        <dbReference type="ARBA" id="ARBA00022927"/>
    </source>
</evidence>
<dbReference type="InterPro" id="IPR037682">
    <property type="entry name" value="TonB_C"/>
</dbReference>
<dbReference type="InterPro" id="IPR006260">
    <property type="entry name" value="TonB/TolA_C"/>
</dbReference>
<protein>
    <recommendedName>
        <fullName evidence="11">TonB C-terminal domain-containing protein</fullName>
    </recommendedName>
</protein>
<dbReference type="SUPFAM" id="SSF74653">
    <property type="entry name" value="TolA/TonB C-terminal domain"/>
    <property type="match status" value="1"/>
</dbReference>
<evidence type="ECO:0000313" key="13">
    <source>
        <dbReference type="Proteomes" id="UP000583387"/>
    </source>
</evidence>
<dbReference type="Gene3D" id="3.30.1150.10">
    <property type="match status" value="1"/>
</dbReference>
<dbReference type="GO" id="GO:0098797">
    <property type="term" value="C:plasma membrane protein complex"/>
    <property type="evidence" value="ECO:0007669"/>
    <property type="project" value="TreeGrafter"/>
</dbReference>
<proteinExistence type="inferred from homology"/>
<evidence type="ECO:0000259" key="11">
    <source>
        <dbReference type="PROSITE" id="PS52015"/>
    </source>
</evidence>
<comment type="similarity">
    <text evidence="2">Belongs to the TonB family.</text>
</comment>
<feature type="region of interest" description="Disordered" evidence="10">
    <location>
        <begin position="58"/>
        <end position="86"/>
    </location>
</feature>
<dbReference type="Proteomes" id="UP000583387">
    <property type="component" value="Unassembled WGS sequence"/>
</dbReference>
<dbReference type="InterPro" id="IPR051045">
    <property type="entry name" value="TonB-dependent_transducer"/>
</dbReference>
<dbReference type="GO" id="GO:0031992">
    <property type="term" value="F:energy transducer activity"/>
    <property type="evidence" value="ECO:0007669"/>
    <property type="project" value="TreeGrafter"/>
</dbReference>
<evidence type="ECO:0000256" key="9">
    <source>
        <dbReference type="ARBA" id="ARBA00023136"/>
    </source>
</evidence>
<keyword evidence="3" id="KW-0813">Transport</keyword>
<keyword evidence="6" id="KW-0812">Transmembrane</keyword>
<organism evidence="12 13">
    <name type="scientific">Zestomonas carbonaria</name>
    <dbReference type="NCBI Taxonomy" id="2762745"/>
    <lineage>
        <taxon>Bacteria</taxon>
        <taxon>Pseudomonadati</taxon>
        <taxon>Pseudomonadota</taxon>
        <taxon>Gammaproteobacteria</taxon>
        <taxon>Pseudomonadales</taxon>
        <taxon>Pseudomonadaceae</taxon>
        <taxon>Zestomonas</taxon>
    </lineage>
</organism>
<comment type="subcellular location">
    <subcellularLocation>
        <location evidence="1">Cell inner membrane</location>
        <topology evidence="1">Single-pass membrane protein</topology>
        <orientation evidence="1">Periplasmic side</orientation>
    </subcellularLocation>
</comment>
<keyword evidence="13" id="KW-1185">Reference proteome</keyword>
<gene>
    <name evidence="12" type="ORF">PSEWESI4_01211</name>
</gene>
<keyword evidence="8" id="KW-1133">Transmembrane helix</keyword>
<dbReference type="AlphaFoldDB" id="A0A7U7EL10"/>
<evidence type="ECO:0000256" key="10">
    <source>
        <dbReference type="SAM" id="MobiDB-lite"/>
    </source>
</evidence>
<evidence type="ECO:0000256" key="1">
    <source>
        <dbReference type="ARBA" id="ARBA00004383"/>
    </source>
</evidence>
<evidence type="ECO:0000313" key="12">
    <source>
        <dbReference type="EMBL" id="CAD5106943.1"/>
    </source>
</evidence>
<dbReference type="GO" id="GO:0015031">
    <property type="term" value="P:protein transport"/>
    <property type="evidence" value="ECO:0007669"/>
    <property type="project" value="UniProtKB-KW"/>
</dbReference>
<evidence type="ECO:0000256" key="2">
    <source>
        <dbReference type="ARBA" id="ARBA00006555"/>
    </source>
</evidence>
<accession>A0A7U7EL10</accession>
<evidence type="ECO:0000256" key="8">
    <source>
        <dbReference type="ARBA" id="ARBA00022989"/>
    </source>
</evidence>
<dbReference type="NCBIfam" id="TIGR01352">
    <property type="entry name" value="tonB_Cterm"/>
    <property type="match status" value="1"/>
</dbReference>
<dbReference type="PANTHER" id="PTHR33446">
    <property type="entry name" value="PROTEIN TONB-RELATED"/>
    <property type="match status" value="1"/>
</dbReference>
<dbReference type="Pfam" id="PF03544">
    <property type="entry name" value="TonB_C"/>
    <property type="match status" value="1"/>
</dbReference>
<evidence type="ECO:0000256" key="5">
    <source>
        <dbReference type="ARBA" id="ARBA00022519"/>
    </source>
</evidence>
<dbReference type="PROSITE" id="PS52015">
    <property type="entry name" value="TONB_CTD"/>
    <property type="match status" value="1"/>
</dbReference>
<evidence type="ECO:0000256" key="3">
    <source>
        <dbReference type="ARBA" id="ARBA00022448"/>
    </source>
</evidence>
<keyword evidence="4" id="KW-1003">Cell membrane</keyword>
<keyword evidence="9" id="KW-0472">Membrane</keyword>
<comment type="caution">
    <text evidence="12">The sequence shown here is derived from an EMBL/GenBank/DDBJ whole genome shotgun (WGS) entry which is preliminary data.</text>
</comment>
<evidence type="ECO:0000256" key="6">
    <source>
        <dbReference type="ARBA" id="ARBA00022692"/>
    </source>
</evidence>
<name>A0A7U7EL10_9GAMM</name>
<reference evidence="12 13" key="1">
    <citation type="submission" date="2020-08" db="EMBL/GenBank/DDBJ databases">
        <authorList>
            <person name="Criscuolo A."/>
        </authorList>
    </citation>
    <scope>NUCLEOTIDE SEQUENCE [LARGE SCALE GENOMIC DNA]</scope>
    <source>
        <strain evidence="12">CIP111764</strain>
    </source>
</reference>
<feature type="domain" description="TonB C-terminal" evidence="11">
    <location>
        <begin position="145"/>
        <end position="238"/>
    </location>
</feature>